<dbReference type="RefSeq" id="WP_154661445.1">
    <property type="nucleotide sequence ID" value="NZ_CAADJA010000002.1"/>
</dbReference>
<proteinExistence type="predicted"/>
<accession>A0A484ZSU5</accession>
<evidence type="ECO:0000313" key="1">
    <source>
        <dbReference type="EMBL" id="VFS51454.1"/>
    </source>
</evidence>
<reference evidence="1 2" key="1">
    <citation type="submission" date="2019-03" db="EMBL/GenBank/DDBJ databases">
        <authorList>
            <consortium name="Pathogen Informatics"/>
        </authorList>
    </citation>
    <scope>NUCLEOTIDE SEQUENCE [LARGE SCALE GENOMIC DNA]</scope>
    <source>
        <strain evidence="1 2">NCTC12282</strain>
    </source>
</reference>
<gene>
    <name evidence="1" type="ORF">NCTC12282_05097</name>
</gene>
<sequence>MDEIHIPEDFTGRILVNVRNGNVICHHPLAENEYVLTVAAFIEIVKQCDKQSVEVSHA</sequence>
<dbReference type="EMBL" id="CAADJA010000002">
    <property type="protein sequence ID" value="VFS51454.1"/>
    <property type="molecule type" value="Genomic_DNA"/>
</dbReference>
<evidence type="ECO:0000313" key="2">
    <source>
        <dbReference type="Proteomes" id="UP000373449"/>
    </source>
</evidence>
<dbReference type="Proteomes" id="UP000373449">
    <property type="component" value="Unassembled WGS sequence"/>
</dbReference>
<protein>
    <submittedName>
        <fullName evidence="1">Uncharacterized protein</fullName>
    </submittedName>
</protein>
<dbReference type="AlphaFoldDB" id="A0A484ZSU5"/>
<name>A0A484ZSU5_9GAMM</name>
<organism evidence="1 2">
    <name type="scientific">Budvicia aquatica</name>
    <dbReference type="NCBI Taxonomy" id="82979"/>
    <lineage>
        <taxon>Bacteria</taxon>
        <taxon>Pseudomonadati</taxon>
        <taxon>Pseudomonadota</taxon>
        <taxon>Gammaproteobacteria</taxon>
        <taxon>Enterobacterales</taxon>
        <taxon>Budviciaceae</taxon>
        <taxon>Budvicia</taxon>
    </lineage>
</organism>